<dbReference type="OMA" id="RERQMMV"/>
<dbReference type="AlphaFoldDB" id="E9EBP7"/>
<evidence type="ECO:0000313" key="2">
    <source>
        <dbReference type="Proteomes" id="UP000002499"/>
    </source>
</evidence>
<dbReference type="InParanoid" id="E9EBP7"/>
<sequence length="108" mass="11935">MSDTAENASGSSDIVNKARDTLSSIYSFYAANRETLDRIPSFISQSSREIPMMLRSSTVPSAEQTEEMKKQLQGLLQTKEAIENIPARERQMMVEAAYASTVGRKGAQ</sequence>
<dbReference type="OrthoDB" id="4289290at2759"/>
<protein>
    <submittedName>
        <fullName evidence="1">Uncharacterized protein</fullName>
    </submittedName>
</protein>
<name>E9EBP7_METAQ</name>
<dbReference type="eggNOG" id="ENOG502T6FA">
    <property type="taxonomic scope" value="Eukaryota"/>
</dbReference>
<dbReference type="KEGG" id="maw:19251606"/>
<dbReference type="HOGENOM" id="CLU_144900_0_0_1"/>
<reference evidence="1 2" key="1">
    <citation type="journal article" date="2011" name="PLoS Genet.">
        <title>Genome sequencing and comparative transcriptomics of the model entomopathogenic fungi Metarhizium anisopliae and M. acridum.</title>
        <authorList>
            <person name="Gao Q."/>
            <person name="Jin K."/>
            <person name="Ying S.H."/>
            <person name="Zhang Y."/>
            <person name="Xiao G."/>
            <person name="Shang Y."/>
            <person name="Duan Z."/>
            <person name="Hu X."/>
            <person name="Xie X.Q."/>
            <person name="Zhou G."/>
            <person name="Peng G."/>
            <person name="Luo Z."/>
            <person name="Huang W."/>
            <person name="Wang B."/>
            <person name="Fang W."/>
            <person name="Wang S."/>
            <person name="Zhong Y."/>
            <person name="Ma L.J."/>
            <person name="St Leger R.J."/>
            <person name="Zhao G.P."/>
            <person name="Pei Y."/>
            <person name="Feng M.G."/>
            <person name="Xia Y."/>
            <person name="Wang C."/>
        </authorList>
    </citation>
    <scope>NUCLEOTIDE SEQUENCE [LARGE SCALE GENOMIC DNA]</scope>
    <source>
        <strain evidence="1 2">CQMa 102</strain>
    </source>
</reference>
<dbReference type="EMBL" id="GL698541">
    <property type="protein sequence ID" value="EFY86697.1"/>
    <property type="molecule type" value="Genomic_DNA"/>
</dbReference>
<organism evidence="2">
    <name type="scientific">Metarhizium acridum (strain CQMa 102)</name>
    <dbReference type="NCBI Taxonomy" id="655827"/>
    <lineage>
        <taxon>Eukaryota</taxon>
        <taxon>Fungi</taxon>
        <taxon>Dikarya</taxon>
        <taxon>Ascomycota</taxon>
        <taxon>Pezizomycotina</taxon>
        <taxon>Sordariomycetes</taxon>
        <taxon>Hypocreomycetidae</taxon>
        <taxon>Hypocreales</taxon>
        <taxon>Clavicipitaceae</taxon>
        <taxon>Metarhizium</taxon>
    </lineage>
</organism>
<evidence type="ECO:0000313" key="1">
    <source>
        <dbReference type="EMBL" id="EFY86697.1"/>
    </source>
</evidence>
<gene>
    <name evidence="1" type="ORF">MAC_07295</name>
</gene>
<keyword evidence="2" id="KW-1185">Reference proteome</keyword>
<proteinExistence type="predicted"/>
<accession>E9EBP7</accession>
<dbReference type="Proteomes" id="UP000002499">
    <property type="component" value="Unassembled WGS sequence"/>
</dbReference>
<dbReference type="GeneID" id="19251606"/>